<accession>X6NNE9</accession>
<evidence type="ECO:0000259" key="2">
    <source>
        <dbReference type="PROSITE" id="PS50086"/>
    </source>
</evidence>
<gene>
    <name evidence="3" type="ORF">RFI_09610</name>
</gene>
<reference evidence="3 4" key="1">
    <citation type="journal article" date="2013" name="Curr. Biol.">
        <title>The Genome of the Foraminiferan Reticulomyxa filosa.</title>
        <authorList>
            <person name="Glockner G."/>
            <person name="Hulsmann N."/>
            <person name="Schleicher M."/>
            <person name="Noegel A.A."/>
            <person name="Eichinger L."/>
            <person name="Gallinger C."/>
            <person name="Pawlowski J."/>
            <person name="Sierra R."/>
            <person name="Euteneuer U."/>
            <person name="Pillet L."/>
            <person name="Moustafa A."/>
            <person name="Platzer M."/>
            <person name="Groth M."/>
            <person name="Szafranski K."/>
            <person name="Schliwa M."/>
        </authorList>
    </citation>
    <scope>NUCLEOTIDE SEQUENCE [LARGE SCALE GENOMIC DNA]</scope>
</reference>
<dbReference type="EMBL" id="ASPP01007209">
    <property type="protein sequence ID" value="ETO27521.1"/>
    <property type="molecule type" value="Genomic_DNA"/>
</dbReference>
<dbReference type="InterPro" id="IPR050302">
    <property type="entry name" value="Rab_GAP_TBC_domain"/>
</dbReference>
<feature type="region of interest" description="Disordered" evidence="1">
    <location>
        <begin position="168"/>
        <end position="228"/>
    </location>
</feature>
<dbReference type="Proteomes" id="UP000023152">
    <property type="component" value="Unassembled WGS sequence"/>
</dbReference>
<dbReference type="GO" id="GO:0031267">
    <property type="term" value="F:small GTPase binding"/>
    <property type="evidence" value="ECO:0007669"/>
    <property type="project" value="TreeGrafter"/>
</dbReference>
<dbReference type="PROSITE" id="PS50086">
    <property type="entry name" value="TBC_RABGAP"/>
    <property type="match status" value="1"/>
</dbReference>
<protein>
    <submittedName>
        <fullName evidence="3">GTPase activating protein</fullName>
    </submittedName>
</protein>
<dbReference type="InterPro" id="IPR035969">
    <property type="entry name" value="Rab-GAP_TBC_sf"/>
</dbReference>
<dbReference type="InterPro" id="IPR000195">
    <property type="entry name" value="Rab-GAP-TBC_dom"/>
</dbReference>
<dbReference type="GO" id="GO:0005096">
    <property type="term" value="F:GTPase activator activity"/>
    <property type="evidence" value="ECO:0007669"/>
    <property type="project" value="TreeGrafter"/>
</dbReference>
<dbReference type="OrthoDB" id="294251at2759"/>
<comment type="caution">
    <text evidence="3">The sequence shown here is derived from an EMBL/GenBank/DDBJ whole genome shotgun (WGS) entry which is preliminary data.</text>
</comment>
<dbReference type="SUPFAM" id="SSF47923">
    <property type="entry name" value="Ypt/Rab-GAP domain of gyp1p"/>
    <property type="match status" value="1"/>
</dbReference>
<proteinExistence type="predicted"/>
<feature type="domain" description="Rab-GAP TBC" evidence="2">
    <location>
        <begin position="1"/>
        <end position="96"/>
    </location>
</feature>
<dbReference type="AlphaFoldDB" id="X6NNE9"/>
<dbReference type="PANTHER" id="PTHR47219">
    <property type="entry name" value="RAB GTPASE-ACTIVATING PROTEIN 1-LIKE"/>
    <property type="match status" value="1"/>
</dbReference>
<name>X6NNE9_RETFI</name>
<organism evidence="3 4">
    <name type="scientific">Reticulomyxa filosa</name>
    <dbReference type="NCBI Taxonomy" id="46433"/>
    <lineage>
        <taxon>Eukaryota</taxon>
        <taxon>Sar</taxon>
        <taxon>Rhizaria</taxon>
        <taxon>Retaria</taxon>
        <taxon>Foraminifera</taxon>
        <taxon>Monothalamids</taxon>
        <taxon>Reticulomyxidae</taxon>
        <taxon>Reticulomyxa</taxon>
    </lineage>
</organism>
<dbReference type="OMA" id="FITIYCY"/>
<keyword evidence="4" id="KW-1185">Reference proteome</keyword>
<dbReference type="PANTHER" id="PTHR47219:SF9">
    <property type="entry name" value="GTPASE ACTIVATING PROTEIN AND CENTROSOME-ASSOCIATED, ISOFORM B"/>
    <property type="match status" value="1"/>
</dbReference>
<dbReference type="FunFam" id="1.10.472.80:FF:000027">
    <property type="entry name" value="GTPase activating protein (Evi5)"/>
    <property type="match status" value="1"/>
</dbReference>
<evidence type="ECO:0000313" key="3">
    <source>
        <dbReference type="EMBL" id="ETO27521.1"/>
    </source>
</evidence>
<dbReference type="Gene3D" id="1.10.472.80">
    <property type="entry name" value="Ypt/Rab-GAP domain of gyp1p, domain 3"/>
    <property type="match status" value="1"/>
</dbReference>
<sequence length="282" mass="32494">MLMTEEEAFWMLVNLLKSNGKYQLRGLYIDGLPLLHLRFFQFQKILERFSPVLAKHLTTLQIGPELYSSKWFITIYCYDFPFETAMRIWDCFLSEGIKLIFRIGLALLKQNEKELIATSDLGEALTSLQMLPKSVDTQQIIKLAFKLSIKHEHLNAAALAYETIQKQEEKNKNERKAKKKQTNEQNNTDASNENKNHNKNDNKEKEGRETLTHDEKENDVASTNSHDNAIVLDPETGMRKKGAQTMQVKDYLLEDENVESVDQFASDSNIDVPFASSEEEIV</sequence>
<feature type="compositionally biased region" description="Basic and acidic residues" evidence="1">
    <location>
        <begin position="192"/>
        <end position="219"/>
    </location>
</feature>
<evidence type="ECO:0000256" key="1">
    <source>
        <dbReference type="SAM" id="MobiDB-lite"/>
    </source>
</evidence>
<evidence type="ECO:0000313" key="4">
    <source>
        <dbReference type="Proteomes" id="UP000023152"/>
    </source>
</evidence>
<dbReference type="Pfam" id="PF00566">
    <property type="entry name" value="RabGAP-TBC"/>
    <property type="match status" value="1"/>
</dbReference>